<name>A0A0C9W9L8_9AGAM</name>
<sequence length="98" mass="11406">MSVATYPETRNGERLDPAKTSARNKRMVELRISLRGLRLRFDGLFVCVFRAVVSVFVPGYILRYEKDKIPLRQHTFELDFLVRSTPPHPWTPKHLPAV</sequence>
<keyword evidence="2" id="KW-1133">Transmembrane helix</keyword>
<organism evidence="3 4">
    <name type="scientific">Hydnomerulius pinastri MD-312</name>
    <dbReference type="NCBI Taxonomy" id="994086"/>
    <lineage>
        <taxon>Eukaryota</taxon>
        <taxon>Fungi</taxon>
        <taxon>Dikarya</taxon>
        <taxon>Basidiomycota</taxon>
        <taxon>Agaricomycotina</taxon>
        <taxon>Agaricomycetes</taxon>
        <taxon>Agaricomycetidae</taxon>
        <taxon>Boletales</taxon>
        <taxon>Boletales incertae sedis</taxon>
        <taxon>Leucogyrophana</taxon>
    </lineage>
</organism>
<feature type="region of interest" description="Disordered" evidence="1">
    <location>
        <begin position="1"/>
        <end position="20"/>
    </location>
</feature>
<dbReference type="Proteomes" id="UP000053820">
    <property type="component" value="Unassembled WGS sequence"/>
</dbReference>
<gene>
    <name evidence="3" type="ORF">HYDPIDRAFT_118353</name>
</gene>
<evidence type="ECO:0000313" key="3">
    <source>
        <dbReference type="EMBL" id="KIJ59592.1"/>
    </source>
</evidence>
<accession>A0A0C9W9L8</accession>
<dbReference type="AlphaFoldDB" id="A0A0C9W9L8"/>
<protein>
    <submittedName>
        <fullName evidence="3">Uncharacterized protein</fullName>
    </submittedName>
</protein>
<dbReference type="HOGENOM" id="CLU_2333868_0_0_1"/>
<keyword evidence="2" id="KW-0812">Transmembrane</keyword>
<evidence type="ECO:0000313" key="4">
    <source>
        <dbReference type="Proteomes" id="UP000053820"/>
    </source>
</evidence>
<keyword evidence="4" id="KW-1185">Reference proteome</keyword>
<dbReference type="EMBL" id="KN839884">
    <property type="protein sequence ID" value="KIJ59592.1"/>
    <property type="molecule type" value="Genomic_DNA"/>
</dbReference>
<proteinExistence type="predicted"/>
<evidence type="ECO:0000256" key="2">
    <source>
        <dbReference type="SAM" id="Phobius"/>
    </source>
</evidence>
<feature type="transmembrane region" description="Helical" evidence="2">
    <location>
        <begin position="43"/>
        <end position="62"/>
    </location>
</feature>
<keyword evidence="2" id="KW-0472">Membrane</keyword>
<reference evidence="3 4" key="1">
    <citation type="submission" date="2014-04" db="EMBL/GenBank/DDBJ databases">
        <title>Evolutionary Origins and Diversification of the Mycorrhizal Mutualists.</title>
        <authorList>
            <consortium name="DOE Joint Genome Institute"/>
            <consortium name="Mycorrhizal Genomics Consortium"/>
            <person name="Kohler A."/>
            <person name="Kuo A."/>
            <person name="Nagy L.G."/>
            <person name="Floudas D."/>
            <person name="Copeland A."/>
            <person name="Barry K.W."/>
            <person name="Cichocki N."/>
            <person name="Veneault-Fourrey C."/>
            <person name="LaButti K."/>
            <person name="Lindquist E.A."/>
            <person name="Lipzen A."/>
            <person name="Lundell T."/>
            <person name="Morin E."/>
            <person name="Murat C."/>
            <person name="Riley R."/>
            <person name="Ohm R."/>
            <person name="Sun H."/>
            <person name="Tunlid A."/>
            <person name="Henrissat B."/>
            <person name="Grigoriev I.V."/>
            <person name="Hibbett D.S."/>
            <person name="Martin F."/>
        </authorList>
    </citation>
    <scope>NUCLEOTIDE SEQUENCE [LARGE SCALE GENOMIC DNA]</scope>
    <source>
        <strain evidence="3 4">MD-312</strain>
    </source>
</reference>
<evidence type="ECO:0000256" key="1">
    <source>
        <dbReference type="SAM" id="MobiDB-lite"/>
    </source>
</evidence>